<evidence type="ECO:0000313" key="2">
    <source>
        <dbReference type="Proteomes" id="UP001431010"/>
    </source>
</evidence>
<gene>
    <name evidence="1" type="ORF">LQG66_17435</name>
</gene>
<proteinExistence type="predicted"/>
<reference evidence="1" key="1">
    <citation type="journal article" date="2024" name="Antonie Van Leeuwenhoek">
        <title>Bradyrhizobium ontarionense sp. nov., a novel bacterial symbiont isolated from Aeschynomene indica (Indian jointvetch), harbours photosynthesis, nitrogen fixation and nitrous oxide (N2O) reductase genes.</title>
        <authorList>
            <person name="Bromfield E.S.P."/>
            <person name="Cloutier S."/>
        </authorList>
    </citation>
    <scope>NUCLEOTIDE SEQUENCE</scope>
    <source>
        <strain evidence="1">A19</strain>
    </source>
</reference>
<evidence type="ECO:0000313" key="1">
    <source>
        <dbReference type="EMBL" id="UFZ07970.1"/>
    </source>
</evidence>
<organism evidence="1 2">
    <name type="scientific">Bradyrhizobium ontarionense</name>
    <dbReference type="NCBI Taxonomy" id="2898149"/>
    <lineage>
        <taxon>Bacteria</taxon>
        <taxon>Pseudomonadati</taxon>
        <taxon>Pseudomonadota</taxon>
        <taxon>Alphaproteobacteria</taxon>
        <taxon>Hyphomicrobiales</taxon>
        <taxon>Nitrobacteraceae</taxon>
        <taxon>Bradyrhizobium</taxon>
    </lineage>
</organism>
<protein>
    <submittedName>
        <fullName evidence="1">Uncharacterized protein</fullName>
    </submittedName>
</protein>
<dbReference type="Proteomes" id="UP001431010">
    <property type="component" value="Chromosome"/>
</dbReference>
<keyword evidence="2" id="KW-1185">Reference proteome</keyword>
<accession>A0ABY3RKG9</accession>
<name>A0ABY3RKG9_9BRAD</name>
<sequence length="69" mass="7573">MRAMQRVYLNGGRVPRIEGASIVGDARGTRGGLDWLFVAGEPWVTAQRCWPMSMKVFVDSSSARVDDAS</sequence>
<dbReference type="EMBL" id="CP088156">
    <property type="protein sequence ID" value="UFZ07970.1"/>
    <property type="molecule type" value="Genomic_DNA"/>
</dbReference>
<dbReference type="RefSeq" id="WP_231327419.1">
    <property type="nucleotide sequence ID" value="NZ_CP088156.1"/>
</dbReference>